<keyword evidence="1" id="KW-0472">Membrane</keyword>
<dbReference type="Proteomes" id="UP000199450">
    <property type="component" value="Unassembled WGS sequence"/>
</dbReference>
<protein>
    <submittedName>
        <fullName evidence="2">Uncharacterized protein</fullName>
    </submittedName>
</protein>
<evidence type="ECO:0000313" key="3">
    <source>
        <dbReference type="Proteomes" id="UP000199450"/>
    </source>
</evidence>
<evidence type="ECO:0000256" key="1">
    <source>
        <dbReference type="SAM" id="Phobius"/>
    </source>
</evidence>
<evidence type="ECO:0000313" key="2">
    <source>
        <dbReference type="EMBL" id="SEN10526.1"/>
    </source>
</evidence>
<organism evidence="2 3">
    <name type="scientific">Chryseobacterium taichungense</name>
    <dbReference type="NCBI Taxonomy" id="295069"/>
    <lineage>
        <taxon>Bacteria</taxon>
        <taxon>Pseudomonadati</taxon>
        <taxon>Bacteroidota</taxon>
        <taxon>Flavobacteriia</taxon>
        <taxon>Flavobacteriales</taxon>
        <taxon>Weeksellaceae</taxon>
        <taxon>Chryseobacterium group</taxon>
        <taxon>Chryseobacterium</taxon>
    </lineage>
</organism>
<name>A0A1H8DTM8_9FLAO</name>
<dbReference type="EMBL" id="FOBV01000016">
    <property type="protein sequence ID" value="SEN10526.1"/>
    <property type="molecule type" value="Genomic_DNA"/>
</dbReference>
<dbReference type="RefSeq" id="WP_090002427.1">
    <property type="nucleotide sequence ID" value="NZ_FOBV01000016.1"/>
</dbReference>
<feature type="transmembrane region" description="Helical" evidence="1">
    <location>
        <begin position="92"/>
        <end position="116"/>
    </location>
</feature>
<reference evidence="3" key="1">
    <citation type="submission" date="2016-10" db="EMBL/GenBank/DDBJ databases">
        <authorList>
            <person name="Varghese N."/>
            <person name="Submissions S."/>
        </authorList>
    </citation>
    <scope>NUCLEOTIDE SEQUENCE [LARGE SCALE GENOMIC DNA]</scope>
    <source>
        <strain evidence="3">DSM 17453</strain>
    </source>
</reference>
<feature type="transmembrane region" description="Helical" evidence="1">
    <location>
        <begin position="12"/>
        <end position="29"/>
    </location>
</feature>
<dbReference type="STRING" id="295069.SAMN05421856_11627"/>
<keyword evidence="1" id="KW-1133">Transmembrane helix</keyword>
<accession>A0A1H8DTM8</accession>
<sequence>MKLTLLKAEVIFQLVVSLIGLLYVIVDYSQKNSGMAFFIALFYVGISNLLGFLLRISLFASKFNQYYFFGVILFFLLLYFISILTVENRIDMVLYFMGVGGVLFNIYYLLYGIYLIKAAQKNRVEE</sequence>
<gene>
    <name evidence="2" type="ORF">SAMN05421856_11627</name>
</gene>
<keyword evidence="3" id="KW-1185">Reference proteome</keyword>
<dbReference type="OrthoDB" id="1260217at2"/>
<keyword evidence="1" id="KW-0812">Transmembrane</keyword>
<feature type="transmembrane region" description="Helical" evidence="1">
    <location>
        <begin position="35"/>
        <end position="54"/>
    </location>
</feature>
<proteinExistence type="predicted"/>
<feature type="transmembrane region" description="Helical" evidence="1">
    <location>
        <begin position="66"/>
        <end position="86"/>
    </location>
</feature>
<dbReference type="AlphaFoldDB" id="A0A1H8DTM8"/>